<accession>A0A7M7TG88</accession>
<comment type="subcellular location">
    <subcellularLocation>
        <location evidence="1">Cell membrane</location>
        <topology evidence="1">Single-pass type I membrane protein</topology>
    </subcellularLocation>
</comment>
<protein>
    <recommendedName>
        <fullName evidence="14">EGF-like domain-containing protein</fullName>
    </recommendedName>
</protein>
<dbReference type="PROSITE" id="PS50026">
    <property type="entry name" value="EGF_3"/>
    <property type="match status" value="1"/>
</dbReference>
<dbReference type="OrthoDB" id="6130531at2759"/>
<evidence type="ECO:0000256" key="10">
    <source>
        <dbReference type="ARBA" id="ARBA00023157"/>
    </source>
</evidence>
<keyword evidence="3 12" id="KW-0245">EGF-like domain</keyword>
<sequence length="130" mass="14847">MLKKIWILAVFALVFVTLVQANDDDKDDDVDFTDVCPVEDIEEEVEEKTCVAPGHPCDSNPCQNGGTCYEKFGALSYYRCFCTTQWIGRHCETVSTKPKPVRAQYPGRYIPCHANKFNRDGICFDDLYDF</sequence>
<dbReference type="GO" id="GO:0005886">
    <property type="term" value="C:plasma membrane"/>
    <property type="evidence" value="ECO:0007669"/>
    <property type="project" value="UniProtKB-SubCell"/>
</dbReference>
<dbReference type="RefSeq" id="XP_011676590.1">
    <property type="nucleotide sequence ID" value="XM_011678288.2"/>
</dbReference>
<dbReference type="GO" id="GO:0007154">
    <property type="term" value="P:cell communication"/>
    <property type="evidence" value="ECO:0007669"/>
    <property type="project" value="UniProtKB-ARBA"/>
</dbReference>
<dbReference type="RefSeq" id="XP_780758.1">
    <property type="nucleotide sequence ID" value="XM_775665.5"/>
</dbReference>
<keyword evidence="9" id="KW-0472">Membrane</keyword>
<dbReference type="SUPFAM" id="SSF57196">
    <property type="entry name" value="EGF/Laminin"/>
    <property type="match status" value="1"/>
</dbReference>
<evidence type="ECO:0000256" key="7">
    <source>
        <dbReference type="ARBA" id="ARBA00022837"/>
    </source>
</evidence>
<keyword evidence="7" id="KW-0106">Calcium</keyword>
<evidence type="ECO:0000256" key="8">
    <source>
        <dbReference type="ARBA" id="ARBA00022989"/>
    </source>
</evidence>
<feature type="signal peptide" evidence="13">
    <location>
        <begin position="1"/>
        <end position="21"/>
    </location>
</feature>
<evidence type="ECO:0000313" key="15">
    <source>
        <dbReference type="EnsemblMetazoa" id="XP_780758"/>
    </source>
</evidence>
<evidence type="ECO:0000256" key="12">
    <source>
        <dbReference type="PROSITE-ProRule" id="PRU00076"/>
    </source>
</evidence>
<keyword evidence="4" id="KW-0812">Transmembrane</keyword>
<comment type="caution">
    <text evidence="12">Lacks conserved residue(s) required for the propagation of feature annotation.</text>
</comment>
<reference evidence="15" key="2">
    <citation type="submission" date="2021-01" db="UniProtKB">
        <authorList>
            <consortium name="EnsemblMetazoa"/>
        </authorList>
    </citation>
    <scope>IDENTIFICATION</scope>
</reference>
<evidence type="ECO:0000256" key="6">
    <source>
        <dbReference type="ARBA" id="ARBA00022737"/>
    </source>
</evidence>
<reference evidence="16" key="1">
    <citation type="submission" date="2015-02" db="EMBL/GenBank/DDBJ databases">
        <title>Genome sequencing for Strongylocentrotus purpuratus.</title>
        <authorList>
            <person name="Murali S."/>
            <person name="Liu Y."/>
            <person name="Vee V."/>
            <person name="English A."/>
            <person name="Wang M."/>
            <person name="Skinner E."/>
            <person name="Han Y."/>
            <person name="Muzny D.M."/>
            <person name="Worley K.C."/>
            <person name="Gibbs R.A."/>
        </authorList>
    </citation>
    <scope>NUCLEOTIDE SEQUENCE</scope>
</reference>
<evidence type="ECO:0000256" key="5">
    <source>
        <dbReference type="ARBA" id="ARBA00022729"/>
    </source>
</evidence>
<evidence type="ECO:0000313" key="16">
    <source>
        <dbReference type="Proteomes" id="UP000007110"/>
    </source>
</evidence>
<dbReference type="Proteomes" id="UP000007110">
    <property type="component" value="Unassembled WGS sequence"/>
</dbReference>
<organism evidence="15 16">
    <name type="scientific">Strongylocentrotus purpuratus</name>
    <name type="common">Purple sea urchin</name>
    <dbReference type="NCBI Taxonomy" id="7668"/>
    <lineage>
        <taxon>Eukaryota</taxon>
        <taxon>Metazoa</taxon>
        <taxon>Echinodermata</taxon>
        <taxon>Eleutherozoa</taxon>
        <taxon>Echinozoa</taxon>
        <taxon>Echinoidea</taxon>
        <taxon>Euechinoidea</taxon>
        <taxon>Echinacea</taxon>
        <taxon>Camarodonta</taxon>
        <taxon>Echinidea</taxon>
        <taxon>Strongylocentrotidae</taxon>
        <taxon>Strongylocentrotus</taxon>
    </lineage>
</organism>
<dbReference type="AlphaFoldDB" id="A0A7M7TG88"/>
<keyword evidence="11" id="KW-0325">Glycoprotein</keyword>
<dbReference type="Gene3D" id="2.10.25.10">
    <property type="entry name" value="Laminin"/>
    <property type="match status" value="1"/>
</dbReference>
<name>A0A7M7TG88_STRPU</name>
<dbReference type="EnsemblMetazoa" id="XM_011678288">
    <property type="protein sequence ID" value="XP_011676590"/>
    <property type="gene ID" value="LOC575250"/>
</dbReference>
<evidence type="ECO:0000256" key="4">
    <source>
        <dbReference type="ARBA" id="ARBA00022692"/>
    </source>
</evidence>
<keyword evidence="6" id="KW-0677">Repeat</keyword>
<feature type="disulfide bond" evidence="12">
    <location>
        <begin position="82"/>
        <end position="91"/>
    </location>
</feature>
<dbReference type="InParanoid" id="A0A7M7TG88"/>
<feature type="chain" id="PRO_5033597491" description="EGF-like domain-containing protein" evidence="13">
    <location>
        <begin position="22"/>
        <end position="130"/>
    </location>
</feature>
<dbReference type="InterPro" id="IPR000742">
    <property type="entry name" value="EGF"/>
</dbReference>
<dbReference type="CDD" id="cd00054">
    <property type="entry name" value="EGF_CA"/>
    <property type="match status" value="1"/>
</dbReference>
<keyword evidence="2" id="KW-1003">Cell membrane</keyword>
<feature type="domain" description="EGF-like" evidence="14">
    <location>
        <begin position="53"/>
        <end position="92"/>
    </location>
</feature>
<proteinExistence type="predicted"/>
<dbReference type="FunFam" id="2.10.25.10:FF:000391">
    <property type="entry name" value="Weary, isoform C"/>
    <property type="match status" value="1"/>
</dbReference>
<evidence type="ECO:0000256" key="3">
    <source>
        <dbReference type="ARBA" id="ARBA00022536"/>
    </source>
</evidence>
<evidence type="ECO:0000256" key="2">
    <source>
        <dbReference type="ARBA" id="ARBA00022475"/>
    </source>
</evidence>
<evidence type="ECO:0000256" key="9">
    <source>
        <dbReference type="ARBA" id="ARBA00023136"/>
    </source>
</evidence>
<dbReference type="GO" id="GO:0023052">
    <property type="term" value="P:signaling"/>
    <property type="evidence" value="ECO:0007669"/>
    <property type="project" value="UniProtKB-ARBA"/>
</dbReference>
<dbReference type="EnsemblMetazoa" id="XM_775665">
    <property type="protein sequence ID" value="XP_780758"/>
    <property type="gene ID" value="LOC575250"/>
</dbReference>
<keyword evidence="16" id="KW-1185">Reference proteome</keyword>
<evidence type="ECO:0000256" key="11">
    <source>
        <dbReference type="ARBA" id="ARBA00023180"/>
    </source>
</evidence>
<evidence type="ECO:0000259" key="14">
    <source>
        <dbReference type="PROSITE" id="PS50026"/>
    </source>
</evidence>
<evidence type="ECO:0000256" key="1">
    <source>
        <dbReference type="ARBA" id="ARBA00004251"/>
    </source>
</evidence>
<keyword evidence="10 12" id="KW-1015">Disulfide bond</keyword>
<keyword evidence="8" id="KW-1133">Transmembrane helix</keyword>
<keyword evidence="5 13" id="KW-0732">Signal</keyword>
<dbReference type="GeneID" id="575250"/>
<dbReference type="KEGG" id="spu:575250"/>
<evidence type="ECO:0000256" key="13">
    <source>
        <dbReference type="SAM" id="SignalP"/>
    </source>
</evidence>
<dbReference type="PROSITE" id="PS00022">
    <property type="entry name" value="EGF_1"/>
    <property type="match status" value="1"/>
</dbReference>